<sequence>MTDINTNIKTTLKELSESNIEITCEIPAESFEKERAIALKKVGEEVSLPGFRKGHVPETMIIQKFGEALVLEEMANLAIDRAYSEILKRHKIHAIAMPEVKVTKIAKGNPFEFTLTFQVMPEIKLPDYKKIAKEIMSADESADSRLGRELIATDEEVEQAVNELRKQFAIKNDAGEEILPEVTDELAQKFGPFANVDEFKTKVRESITHEKTNRAREKKRMQAMEKIADGITVKLPQMLIDVEIERMVGQFRHDVEQMGMKFDDYLATTKKSEDELRKEWALDAEKRAKIQIALNEISLLEKIEVLKEDLDRESKFFLEKYVDADPARVRMHLEMMLTNEKVFQFLEGQK</sequence>
<dbReference type="AlphaFoldDB" id="A0A1G2S9K0"/>
<evidence type="ECO:0000313" key="5">
    <source>
        <dbReference type="EMBL" id="OHA81408.1"/>
    </source>
</evidence>
<keyword evidence="2" id="KW-0413">Isomerase</keyword>
<dbReference type="Gene3D" id="1.10.3120.10">
    <property type="entry name" value="Trigger factor, C-terminal domain"/>
    <property type="match status" value="1"/>
</dbReference>
<feature type="domain" description="Trigger factor ribosome-binding bacterial" evidence="3">
    <location>
        <begin position="9"/>
        <end position="135"/>
    </location>
</feature>
<gene>
    <name evidence="5" type="ORF">A3D51_03300</name>
</gene>
<evidence type="ECO:0000259" key="3">
    <source>
        <dbReference type="Pfam" id="PF05697"/>
    </source>
</evidence>
<dbReference type="GO" id="GO:0006457">
    <property type="term" value="P:protein folding"/>
    <property type="evidence" value="ECO:0007669"/>
    <property type="project" value="InterPro"/>
</dbReference>
<evidence type="ECO:0000256" key="2">
    <source>
        <dbReference type="ARBA" id="ARBA00023235"/>
    </source>
</evidence>
<dbReference type="EMBL" id="MHUT01000008">
    <property type="protein sequence ID" value="OHA81408.1"/>
    <property type="molecule type" value="Genomic_DNA"/>
</dbReference>
<evidence type="ECO:0000259" key="4">
    <source>
        <dbReference type="Pfam" id="PF05698"/>
    </source>
</evidence>
<dbReference type="InterPro" id="IPR008881">
    <property type="entry name" value="Trigger_fac_ribosome-bd_bac"/>
</dbReference>
<evidence type="ECO:0000256" key="1">
    <source>
        <dbReference type="ARBA" id="ARBA00023110"/>
    </source>
</evidence>
<reference evidence="5 6" key="1">
    <citation type="journal article" date="2016" name="Nat. Commun.">
        <title>Thousands of microbial genomes shed light on interconnected biogeochemical processes in an aquifer system.</title>
        <authorList>
            <person name="Anantharaman K."/>
            <person name="Brown C.T."/>
            <person name="Hug L.A."/>
            <person name="Sharon I."/>
            <person name="Castelle C.J."/>
            <person name="Probst A.J."/>
            <person name="Thomas B.C."/>
            <person name="Singh A."/>
            <person name="Wilkins M.J."/>
            <person name="Karaoz U."/>
            <person name="Brodie E.L."/>
            <person name="Williams K.H."/>
            <person name="Hubbard S.S."/>
            <person name="Banfield J.F."/>
        </authorList>
    </citation>
    <scope>NUCLEOTIDE SEQUENCE [LARGE SCALE GENOMIC DNA]</scope>
</reference>
<dbReference type="GO" id="GO:0003755">
    <property type="term" value="F:peptidyl-prolyl cis-trans isomerase activity"/>
    <property type="evidence" value="ECO:0007669"/>
    <property type="project" value="UniProtKB-KW"/>
</dbReference>
<evidence type="ECO:0000313" key="6">
    <source>
        <dbReference type="Proteomes" id="UP000179118"/>
    </source>
</evidence>
<dbReference type="Proteomes" id="UP000179118">
    <property type="component" value="Unassembled WGS sequence"/>
</dbReference>
<dbReference type="GO" id="GO:0015031">
    <property type="term" value="P:protein transport"/>
    <property type="evidence" value="ECO:0007669"/>
    <property type="project" value="InterPro"/>
</dbReference>
<dbReference type="InterPro" id="IPR008880">
    <property type="entry name" value="Trigger_fac_C"/>
</dbReference>
<dbReference type="SUPFAM" id="SSF109998">
    <property type="entry name" value="Triger factor/SurA peptide-binding domain-like"/>
    <property type="match status" value="1"/>
</dbReference>
<dbReference type="Pfam" id="PF05698">
    <property type="entry name" value="Trigger_C"/>
    <property type="match status" value="1"/>
</dbReference>
<dbReference type="InterPro" id="IPR037041">
    <property type="entry name" value="Trigger_fac_C_sf"/>
</dbReference>
<comment type="caution">
    <text evidence="5">The sequence shown here is derived from an EMBL/GenBank/DDBJ whole genome shotgun (WGS) entry which is preliminary data.</text>
</comment>
<protein>
    <submittedName>
        <fullName evidence="5">Uncharacterized protein</fullName>
    </submittedName>
</protein>
<dbReference type="InterPro" id="IPR036611">
    <property type="entry name" value="Trigger_fac_ribosome-bd_sf"/>
</dbReference>
<keyword evidence="1" id="KW-0697">Rotamase</keyword>
<proteinExistence type="predicted"/>
<dbReference type="Pfam" id="PF05697">
    <property type="entry name" value="Trigger_N"/>
    <property type="match status" value="1"/>
</dbReference>
<dbReference type="Gene3D" id="3.30.70.1050">
    <property type="entry name" value="Trigger factor ribosome-binding domain"/>
    <property type="match status" value="1"/>
</dbReference>
<feature type="domain" description="Trigger factor C-terminal" evidence="4">
    <location>
        <begin position="196"/>
        <end position="333"/>
    </location>
</feature>
<organism evidence="5 6">
    <name type="scientific">Candidatus Yonathbacteria bacterium RIFCSPHIGHO2_02_FULL_44_14</name>
    <dbReference type="NCBI Taxonomy" id="1802724"/>
    <lineage>
        <taxon>Bacteria</taxon>
        <taxon>Candidatus Yonathiibacteriota</taxon>
    </lineage>
</organism>
<dbReference type="InterPro" id="IPR027304">
    <property type="entry name" value="Trigger_fact/SurA_dom_sf"/>
</dbReference>
<accession>A0A1G2S9K0</accession>
<dbReference type="SUPFAM" id="SSF102735">
    <property type="entry name" value="Trigger factor ribosome-binding domain"/>
    <property type="match status" value="1"/>
</dbReference>
<name>A0A1G2S9K0_9BACT</name>